<dbReference type="EMBL" id="QWKP01000099">
    <property type="protein sequence ID" value="RHA44274.1"/>
    <property type="molecule type" value="Genomic_DNA"/>
</dbReference>
<protein>
    <submittedName>
        <fullName evidence="6">DUF4870 domain-containing protein</fullName>
    </submittedName>
</protein>
<evidence type="ECO:0000313" key="6">
    <source>
        <dbReference type="EMBL" id="RHA44274.1"/>
    </source>
</evidence>
<name>A0A413RQQ8_9CELL</name>
<evidence type="ECO:0000256" key="3">
    <source>
        <dbReference type="ARBA" id="ARBA00022989"/>
    </source>
</evidence>
<evidence type="ECO:0000313" key="7">
    <source>
        <dbReference type="Proteomes" id="UP000283374"/>
    </source>
</evidence>
<evidence type="ECO:0000256" key="1">
    <source>
        <dbReference type="ARBA" id="ARBA00004141"/>
    </source>
</evidence>
<gene>
    <name evidence="6" type="ORF">D1825_02110</name>
</gene>
<keyword evidence="4 5" id="KW-0472">Membrane</keyword>
<evidence type="ECO:0000256" key="5">
    <source>
        <dbReference type="SAM" id="Phobius"/>
    </source>
</evidence>
<proteinExistence type="predicted"/>
<evidence type="ECO:0000256" key="2">
    <source>
        <dbReference type="ARBA" id="ARBA00022692"/>
    </source>
</evidence>
<comment type="caution">
    <text evidence="6">The sequence shown here is derived from an EMBL/GenBank/DDBJ whole genome shotgun (WGS) entry which is preliminary data.</text>
</comment>
<accession>A0A413RQQ8</accession>
<comment type="subcellular location">
    <subcellularLocation>
        <location evidence="1">Membrane</location>
        <topology evidence="1">Multi-pass membrane protein</topology>
    </subcellularLocation>
</comment>
<dbReference type="InterPro" id="IPR019109">
    <property type="entry name" value="MamF_MmsF"/>
</dbReference>
<dbReference type="Pfam" id="PF09685">
    <property type="entry name" value="MamF_MmsF"/>
    <property type="match status" value="1"/>
</dbReference>
<keyword evidence="3 5" id="KW-1133">Transmembrane helix</keyword>
<feature type="transmembrane region" description="Helical" evidence="5">
    <location>
        <begin position="83"/>
        <end position="109"/>
    </location>
</feature>
<dbReference type="RefSeq" id="WP_118765842.1">
    <property type="nucleotide sequence ID" value="NZ_QWKP01000099.1"/>
</dbReference>
<dbReference type="AlphaFoldDB" id="A0A413RQQ8"/>
<evidence type="ECO:0000256" key="4">
    <source>
        <dbReference type="ARBA" id="ARBA00023136"/>
    </source>
</evidence>
<reference evidence="6 7" key="1">
    <citation type="submission" date="2018-08" db="EMBL/GenBank/DDBJ databases">
        <title>Cellulomonas rhizosphaerae sp. nov., a novel actinomycete isolated from soil.</title>
        <authorList>
            <person name="Tian Y."/>
        </authorList>
    </citation>
    <scope>NUCLEOTIDE SEQUENCE [LARGE SCALE GENOMIC DNA]</scope>
    <source>
        <strain evidence="6 7">NEAU-TCZ24</strain>
    </source>
</reference>
<feature type="transmembrane region" description="Helical" evidence="5">
    <location>
        <begin position="57"/>
        <end position="77"/>
    </location>
</feature>
<sequence>MSQQYPTGPARGADQSRTWAMLSHLGGILTAFFIGWVVSLVVWLVERERGTGAREQARVALNFQLTLLIGMVAFKILNAFPVIGVLGWIGMLAVGLIGLVLSIIAAVAVSQHGSYRYPFSLELVR</sequence>
<keyword evidence="7" id="KW-1185">Reference proteome</keyword>
<feature type="transmembrane region" description="Helical" evidence="5">
    <location>
        <begin position="20"/>
        <end position="45"/>
    </location>
</feature>
<organism evidence="6 7">
    <name type="scientific">Cellulomonas rhizosphaerae</name>
    <dbReference type="NCBI Taxonomy" id="2293719"/>
    <lineage>
        <taxon>Bacteria</taxon>
        <taxon>Bacillati</taxon>
        <taxon>Actinomycetota</taxon>
        <taxon>Actinomycetes</taxon>
        <taxon>Micrococcales</taxon>
        <taxon>Cellulomonadaceae</taxon>
        <taxon>Cellulomonas</taxon>
    </lineage>
</organism>
<dbReference type="OrthoDB" id="9808930at2"/>
<dbReference type="Proteomes" id="UP000283374">
    <property type="component" value="Unassembled WGS sequence"/>
</dbReference>
<keyword evidence="2 5" id="KW-0812">Transmembrane</keyword>